<dbReference type="EMBL" id="VJZA01000001">
    <property type="protein sequence ID" value="TVT25988.1"/>
    <property type="molecule type" value="Genomic_DNA"/>
</dbReference>
<dbReference type="Proteomes" id="UP000318578">
    <property type="component" value="Unassembled WGS sequence"/>
</dbReference>
<dbReference type="Gene3D" id="3.90.1010.20">
    <property type="match status" value="1"/>
</dbReference>
<dbReference type="SMART" id="SM00900">
    <property type="entry name" value="FMN_bind"/>
    <property type="match status" value="1"/>
</dbReference>
<evidence type="ECO:0000313" key="4">
    <source>
        <dbReference type="EMBL" id="TVT25988.1"/>
    </source>
</evidence>
<feature type="signal peptide" evidence="2">
    <location>
        <begin position="1"/>
        <end position="26"/>
    </location>
</feature>
<dbReference type="Pfam" id="PF04205">
    <property type="entry name" value="FMN_bind"/>
    <property type="match status" value="1"/>
</dbReference>
<dbReference type="GO" id="GO:0016020">
    <property type="term" value="C:membrane"/>
    <property type="evidence" value="ECO:0007669"/>
    <property type="project" value="InterPro"/>
</dbReference>
<proteinExistence type="predicted"/>
<protein>
    <submittedName>
        <fullName evidence="4">FMN-binding protein</fullName>
    </submittedName>
</protein>
<gene>
    <name evidence="4" type="ORF">FNH06_00740</name>
</gene>
<feature type="compositionally biased region" description="Low complexity" evidence="1">
    <location>
        <begin position="40"/>
        <end position="59"/>
    </location>
</feature>
<feature type="chain" id="PRO_5021987955" evidence="2">
    <location>
        <begin position="27"/>
        <end position="141"/>
    </location>
</feature>
<organism evidence="4 5">
    <name type="scientific">Amycolatopsis acidiphila</name>
    <dbReference type="NCBI Taxonomy" id="715473"/>
    <lineage>
        <taxon>Bacteria</taxon>
        <taxon>Bacillati</taxon>
        <taxon>Actinomycetota</taxon>
        <taxon>Actinomycetes</taxon>
        <taxon>Pseudonocardiales</taxon>
        <taxon>Pseudonocardiaceae</taxon>
        <taxon>Amycolatopsis</taxon>
    </lineage>
</organism>
<dbReference type="InterPro" id="IPR007329">
    <property type="entry name" value="FMN-bd"/>
</dbReference>
<dbReference type="GO" id="GO:0010181">
    <property type="term" value="F:FMN binding"/>
    <property type="evidence" value="ECO:0007669"/>
    <property type="project" value="InterPro"/>
</dbReference>
<evidence type="ECO:0000256" key="1">
    <source>
        <dbReference type="SAM" id="MobiDB-lite"/>
    </source>
</evidence>
<comment type="caution">
    <text evidence="4">The sequence shown here is derived from an EMBL/GenBank/DDBJ whole genome shotgun (WGS) entry which is preliminary data.</text>
</comment>
<evidence type="ECO:0000256" key="2">
    <source>
        <dbReference type="SAM" id="SignalP"/>
    </source>
</evidence>
<evidence type="ECO:0000313" key="5">
    <source>
        <dbReference type="Proteomes" id="UP000318578"/>
    </source>
</evidence>
<dbReference type="AlphaFoldDB" id="A0A558AP19"/>
<accession>A0A558AP19</accession>
<evidence type="ECO:0000259" key="3">
    <source>
        <dbReference type="SMART" id="SM00900"/>
    </source>
</evidence>
<reference evidence="4 5" key="1">
    <citation type="submission" date="2019-07" db="EMBL/GenBank/DDBJ databases">
        <title>New species of Amycolatopsis and Streptomyces.</title>
        <authorList>
            <person name="Duangmal K."/>
            <person name="Teo W.F.A."/>
            <person name="Lipun K."/>
        </authorList>
    </citation>
    <scope>NUCLEOTIDE SEQUENCE [LARGE SCALE GENOMIC DNA]</scope>
    <source>
        <strain evidence="4 5">JCM 30562</strain>
    </source>
</reference>
<dbReference type="OrthoDB" id="8099475at2"/>
<name>A0A558AP19_9PSEU</name>
<dbReference type="RefSeq" id="WP_144631980.1">
    <property type="nucleotide sequence ID" value="NZ_BNAX01000008.1"/>
</dbReference>
<keyword evidence="5" id="KW-1185">Reference proteome</keyword>
<sequence length="141" mass="14496">MRRTLVVALLGIAAALPLLRYQSTHALVQPLASPAPPAAPSTSSAPPVPGGQPVVDGPVVDSDYGPYQVRVTFTGTRIADVALIDEPGDRHSQRIANAAAPTLREEVLQAQSAHIDTVSGATATSDAYAQSLQGALDAKGH</sequence>
<keyword evidence="2" id="KW-0732">Signal</keyword>
<feature type="region of interest" description="Disordered" evidence="1">
    <location>
        <begin position="32"/>
        <end position="59"/>
    </location>
</feature>
<feature type="domain" description="FMN-binding" evidence="3">
    <location>
        <begin position="63"/>
        <end position="139"/>
    </location>
</feature>